<sequence length="304" mass="33394">MTATTVARAEESIKDVTEILEKIIDLIKKLAGGESTPGGSRRRRRSTESSESSTSTGTSILQTLDDVTNTVSTVLVVLFIHYISATAKANGVTIVDVISYGIGSMVTIVIDQLEIVKHKITAAYAIRTAVRASAFFVSIVSEDAEKEIEKAAERVFANAIVKAIGDAFKDVVEKSLGESPTAAAFVIEGIEALIKNAVPGTKFYDTVKQAIVIMSAISRARPLGGPNTDYLLLSLLEQTVGRLYRSAENIMVLTVIVFKSMDGKPETRLYRHRHFHRHSHRHEHKETYPLSCKLPFIPRCLYKT</sequence>
<protein>
    <submittedName>
        <fullName evidence="2">Uncharacterized protein</fullName>
    </submittedName>
</protein>
<organism evidence="2 3">
    <name type="scientific">Theileria equi strain WA</name>
    <dbReference type="NCBI Taxonomy" id="1537102"/>
    <lineage>
        <taxon>Eukaryota</taxon>
        <taxon>Sar</taxon>
        <taxon>Alveolata</taxon>
        <taxon>Apicomplexa</taxon>
        <taxon>Aconoidasida</taxon>
        <taxon>Piroplasmida</taxon>
        <taxon>Theileriidae</taxon>
        <taxon>Theileria</taxon>
    </lineage>
</organism>
<dbReference type="VEuPathDB" id="PiroplasmaDB:BEWA_049560"/>
<dbReference type="AlphaFoldDB" id="L1LB42"/>
<dbReference type="EMBL" id="ACOU01000007">
    <property type="protein sequence ID" value="EKX72489.1"/>
    <property type="molecule type" value="Genomic_DNA"/>
</dbReference>
<comment type="caution">
    <text evidence="2">The sequence shown here is derived from an EMBL/GenBank/DDBJ whole genome shotgun (WGS) entry which is preliminary data.</text>
</comment>
<dbReference type="Proteomes" id="UP000031512">
    <property type="component" value="Unassembled WGS sequence"/>
</dbReference>
<proteinExistence type="predicted"/>
<gene>
    <name evidence="2" type="ORF">BEWA_049560</name>
</gene>
<name>L1LB42_THEEQ</name>
<dbReference type="GeneID" id="15805150"/>
<dbReference type="RefSeq" id="XP_004831941.1">
    <property type="nucleotide sequence ID" value="XM_004831884.1"/>
</dbReference>
<accession>L1LB42</accession>
<dbReference type="KEGG" id="beq:BEWA_049560"/>
<feature type="region of interest" description="Disordered" evidence="1">
    <location>
        <begin position="33"/>
        <end position="58"/>
    </location>
</feature>
<evidence type="ECO:0000313" key="3">
    <source>
        <dbReference type="Proteomes" id="UP000031512"/>
    </source>
</evidence>
<evidence type="ECO:0000313" key="2">
    <source>
        <dbReference type="EMBL" id="EKX72489.1"/>
    </source>
</evidence>
<reference evidence="2 3" key="1">
    <citation type="journal article" date="2012" name="BMC Genomics">
        <title>Comparative genomic analysis and phylogenetic position of Theileria equi.</title>
        <authorList>
            <person name="Kappmeyer L.S."/>
            <person name="Thiagarajan M."/>
            <person name="Herndon D.R."/>
            <person name="Ramsay J.D."/>
            <person name="Caler E."/>
            <person name="Djikeng A."/>
            <person name="Gillespie J.J."/>
            <person name="Lau A.O."/>
            <person name="Roalson E.H."/>
            <person name="Silva J.C."/>
            <person name="Silva M.G."/>
            <person name="Suarez C.E."/>
            <person name="Ueti M.W."/>
            <person name="Nene V.M."/>
            <person name="Mealey R.H."/>
            <person name="Knowles D.P."/>
            <person name="Brayton K.A."/>
        </authorList>
    </citation>
    <scope>NUCLEOTIDE SEQUENCE [LARGE SCALE GENOMIC DNA]</scope>
    <source>
        <strain evidence="2 3">WA</strain>
    </source>
</reference>
<keyword evidence="3" id="KW-1185">Reference proteome</keyword>
<feature type="compositionally biased region" description="Low complexity" evidence="1">
    <location>
        <begin position="49"/>
        <end position="58"/>
    </location>
</feature>
<evidence type="ECO:0000256" key="1">
    <source>
        <dbReference type="SAM" id="MobiDB-lite"/>
    </source>
</evidence>